<organism evidence="2 3">
    <name type="scientific">Bifidobacterium leontopitheci</name>
    <dbReference type="NCBI Taxonomy" id="2650774"/>
    <lineage>
        <taxon>Bacteria</taxon>
        <taxon>Bacillati</taxon>
        <taxon>Actinomycetota</taxon>
        <taxon>Actinomycetes</taxon>
        <taxon>Bifidobacteriales</taxon>
        <taxon>Bifidobacteriaceae</taxon>
        <taxon>Bifidobacterium</taxon>
    </lineage>
</organism>
<reference evidence="2 3" key="1">
    <citation type="submission" date="2019-09" db="EMBL/GenBank/DDBJ databases">
        <title>Characterization of the phylogenetic diversity of two novel species belonging to the genus Bifidobacterium: Bifidobacterium cebidarum sp. nov. and Bifidobacterium leontopitheci sp. nov.</title>
        <authorList>
            <person name="Lugli G.A."/>
            <person name="Duranti S."/>
            <person name="Milani C."/>
            <person name="Turroni F."/>
            <person name="Ventura M."/>
        </authorList>
    </citation>
    <scope>NUCLEOTIDE SEQUENCE [LARGE SCALE GENOMIC DNA]</scope>
    <source>
        <strain evidence="2 3">LMG 31471</strain>
    </source>
</reference>
<dbReference type="Pfam" id="PF00300">
    <property type="entry name" value="His_Phos_1"/>
    <property type="match status" value="1"/>
</dbReference>
<evidence type="ECO:0000256" key="1">
    <source>
        <dbReference type="ARBA" id="ARBA00022801"/>
    </source>
</evidence>
<comment type="caution">
    <text evidence="2">The sequence shown here is derived from an EMBL/GenBank/DDBJ whole genome shotgun (WGS) entry which is preliminary data.</text>
</comment>
<proteinExistence type="predicted"/>
<accession>A0A6I1GI31</accession>
<keyword evidence="3" id="KW-1185">Reference proteome</keyword>
<sequence length="185" mass="20045">MGINLNKVAKKAKSYKHVLLVMRHAKAEPFADGGDQKREITDKGAKQAKAVAKGLAALKLVPDRIVCSSAVRACQTLDRMLKVFGDDPKVDYRQSLYDGGMQAVFDELATTKDKVGTLMVLGHEPTVSISCQWLASSDSDTTKLDLLNLGLSTASVVVLGSDKPFSQWQVHNAQVLAVINAKDFD</sequence>
<dbReference type="GO" id="GO:0016787">
    <property type="term" value="F:hydrolase activity"/>
    <property type="evidence" value="ECO:0007669"/>
    <property type="project" value="UniProtKB-KW"/>
</dbReference>
<evidence type="ECO:0000313" key="2">
    <source>
        <dbReference type="EMBL" id="KAB7791324.1"/>
    </source>
</evidence>
<dbReference type="PANTHER" id="PTHR20935:SF1">
    <property type="entry name" value="SLL1549 PROTEIN"/>
    <property type="match status" value="1"/>
</dbReference>
<protein>
    <submittedName>
        <fullName evidence="2">Phosphohistidine phosphatase</fullName>
    </submittedName>
</protein>
<dbReference type="PANTHER" id="PTHR20935">
    <property type="entry name" value="PHOSPHOGLYCERATE MUTASE-RELATED"/>
    <property type="match status" value="1"/>
</dbReference>
<dbReference type="RefSeq" id="WP_152233656.1">
    <property type="nucleotide sequence ID" value="NZ_JBHSKZ010000028.1"/>
</dbReference>
<dbReference type="Proteomes" id="UP000441772">
    <property type="component" value="Unassembled WGS sequence"/>
</dbReference>
<name>A0A6I1GI31_9BIFI</name>
<dbReference type="Gene3D" id="3.40.50.1240">
    <property type="entry name" value="Phosphoglycerate mutase-like"/>
    <property type="match status" value="1"/>
</dbReference>
<gene>
    <name evidence="2" type="ORF">F7D09_0277</name>
</gene>
<dbReference type="InterPro" id="IPR013078">
    <property type="entry name" value="His_Pase_superF_clade-1"/>
</dbReference>
<dbReference type="InterPro" id="IPR029033">
    <property type="entry name" value="His_PPase_superfam"/>
</dbReference>
<dbReference type="CDD" id="cd07067">
    <property type="entry name" value="HP_PGM_like"/>
    <property type="match status" value="1"/>
</dbReference>
<dbReference type="AlphaFoldDB" id="A0A6I1GI31"/>
<evidence type="ECO:0000313" key="3">
    <source>
        <dbReference type="Proteomes" id="UP000441772"/>
    </source>
</evidence>
<keyword evidence="1" id="KW-0378">Hydrolase</keyword>
<dbReference type="SUPFAM" id="SSF53254">
    <property type="entry name" value="Phosphoglycerate mutase-like"/>
    <property type="match status" value="1"/>
</dbReference>
<dbReference type="InterPro" id="IPR051021">
    <property type="entry name" value="Mito_Ser/Thr_phosphatase"/>
</dbReference>
<dbReference type="EMBL" id="WBVT01000002">
    <property type="protein sequence ID" value="KAB7791324.1"/>
    <property type="molecule type" value="Genomic_DNA"/>
</dbReference>